<protein>
    <submittedName>
        <fullName evidence="3">Ras-GEF domain-containing protein</fullName>
    </submittedName>
</protein>
<feature type="compositionally biased region" description="Pro residues" evidence="1">
    <location>
        <begin position="231"/>
        <end position="240"/>
    </location>
</feature>
<feature type="region of interest" description="Disordered" evidence="1">
    <location>
        <begin position="616"/>
        <end position="651"/>
    </location>
</feature>
<sequence>RTTASARIPAKQAKRTAYALYATYLHRDAPLNLQASLQARTGAGPAQAGAGRLCARPDRNCSLSSQLTLRRYSRQTPDGFVSDILPAIDSLREDLHLQFLASASFGGDLEAGCLATVLEHVFHLRPGDTACQRFLASCGVELSATDAAAAPGGGLRLRLRSVARIFSDWLSWTGCIPCSAVWPPAGRARAAGIRRSWLADTTRRKSGKSTFFDLEPDSTNEQQEADVPPGSQKPPQPPPCSTSVSASASSQAMSSSLDSDGLLRQHSRNLRRQSNSQVVDLPRPIPSPRPPPRPPVPLAQPAAAVALPTANCQPLRLPLLQIPNLTKLRMRVLSRPVRRSPSAKRPLSGHPDIRSVQVDFHAYIMDMDLNGRLAELRKTYDKDFDRLKKLPAGSWHEMVLFSSMSHLRALTILQQLWGCTSWPDCIGLYKSLLASLRGPSLEEFRNSACLLEQFGERLLAWYTADDHVFEFKRLSLSFGFAKNRHETTLTASSAGPRPHPVMNKRRFVDLYSVNMQQTMRMQGRRQNLEACLSIAKDISDYSNNIGVKLKELSRQLVLSKSFSNFWRKSMRREPGTPVPEIQISHLHTCRLYLTREVHMPGLDNYRLRLFRPSMSLASQQQHQQGSTGGSCSNQQPQSFAPRLRRRASSRRQATPALIAVSSAPIYPIESVVHIFDTRHREIDVNWNQIGGASLLDNSGRVKEPLMLNWSRPRPPRMPFLPTDGQPSPASEFAECIRKLVAAGPPAVSAVSAVACRPLRNSADTPAASTEATEAHRRAKTFPRPEWPLRAAVAAEPTLPEQQQQEAGALDEAATACRQIRRRPHESEEPAGGITVSQCLESSSQVENSSANLS</sequence>
<feature type="compositionally biased region" description="Polar residues" evidence="1">
    <location>
        <begin position="762"/>
        <end position="771"/>
    </location>
</feature>
<dbReference type="AlphaFoldDB" id="A0A1I8FML1"/>
<dbReference type="WBParaSite" id="maker-unitig_41006-snap-gene-0.1-mRNA-1">
    <property type="protein sequence ID" value="maker-unitig_41006-snap-gene-0.1-mRNA-1"/>
    <property type="gene ID" value="maker-unitig_41006-snap-gene-0.1"/>
</dbReference>
<feature type="compositionally biased region" description="Pro residues" evidence="1">
    <location>
        <begin position="283"/>
        <end position="298"/>
    </location>
</feature>
<feature type="compositionally biased region" description="Low complexity" evidence="1">
    <location>
        <begin position="616"/>
        <end position="632"/>
    </location>
</feature>
<evidence type="ECO:0000313" key="2">
    <source>
        <dbReference type="Proteomes" id="UP000095280"/>
    </source>
</evidence>
<feature type="region of interest" description="Disordered" evidence="1">
    <location>
        <begin position="798"/>
        <end position="853"/>
    </location>
</feature>
<evidence type="ECO:0000256" key="1">
    <source>
        <dbReference type="SAM" id="MobiDB-lite"/>
    </source>
</evidence>
<proteinExistence type="predicted"/>
<reference evidence="3" key="1">
    <citation type="submission" date="2016-11" db="UniProtKB">
        <authorList>
            <consortium name="WormBaseParasite"/>
        </authorList>
    </citation>
    <scope>IDENTIFICATION</scope>
</reference>
<feature type="region of interest" description="Disordered" evidence="1">
    <location>
        <begin position="762"/>
        <end position="785"/>
    </location>
</feature>
<name>A0A1I8FML1_9PLAT</name>
<evidence type="ECO:0000313" key="3">
    <source>
        <dbReference type="WBParaSite" id="maker-unitig_41006-snap-gene-0.1-mRNA-1"/>
    </source>
</evidence>
<dbReference type="Proteomes" id="UP000095280">
    <property type="component" value="Unplaced"/>
</dbReference>
<feature type="region of interest" description="Disordered" evidence="1">
    <location>
        <begin position="208"/>
        <end position="299"/>
    </location>
</feature>
<feature type="compositionally biased region" description="Low complexity" evidence="1">
    <location>
        <begin position="241"/>
        <end position="259"/>
    </location>
</feature>
<organism evidence="2 3">
    <name type="scientific">Macrostomum lignano</name>
    <dbReference type="NCBI Taxonomy" id="282301"/>
    <lineage>
        <taxon>Eukaryota</taxon>
        <taxon>Metazoa</taxon>
        <taxon>Spiralia</taxon>
        <taxon>Lophotrochozoa</taxon>
        <taxon>Platyhelminthes</taxon>
        <taxon>Rhabditophora</taxon>
        <taxon>Macrostomorpha</taxon>
        <taxon>Macrostomida</taxon>
        <taxon>Macrostomidae</taxon>
        <taxon>Macrostomum</taxon>
    </lineage>
</organism>
<keyword evidence="2" id="KW-1185">Reference proteome</keyword>
<feature type="compositionally biased region" description="Polar residues" evidence="1">
    <location>
        <begin position="834"/>
        <end position="853"/>
    </location>
</feature>
<accession>A0A1I8FML1</accession>